<dbReference type="PANTHER" id="PTHR43369:SF2">
    <property type="entry name" value="PHOSPHORIBOSYLGLYCINAMIDE FORMYLTRANSFERASE"/>
    <property type="match status" value="1"/>
</dbReference>
<dbReference type="Gene3D" id="3.40.50.170">
    <property type="entry name" value="Formyl transferase, N-terminal domain"/>
    <property type="match status" value="1"/>
</dbReference>
<dbReference type="SUPFAM" id="SSF53328">
    <property type="entry name" value="Formyltransferase"/>
    <property type="match status" value="1"/>
</dbReference>
<dbReference type="GO" id="GO:0004644">
    <property type="term" value="F:phosphoribosylglycinamide formyltransferase activity"/>
    <property type="evidence" value="ECO:0007669"/>
    <property type="project" value="UniProtKB-EC"/>
</dbReference>
<name>A0A3B0WIZ6_9ZZZZ</name>
<dbReference type="HAMAP" id="MF_01930">
    <property type="entry name" value="PurN"/>
    <property type="match status" value="1"/>
</dbReference>
<evidence type="ECO:0000313" key="6">
    <source>
        <dbReference type="EMBL" id="VAW50597.1"/>
    </source>
</evidence>
<dbReference type="EMBL" id="UOFD01000017">
    <property type="protein sequence ID" value="VAW50597.1"/>
    <property type="molecule type" value="Genomic_DNA"/>
</dbReference>
<proteinExistence type="inferred from homology"/>
<keyword evidence="4" id="KW-0658">Purine biosynthesis</keyword>
<dbReference type="EC" id="2.1.2.2" evidence="2"/>
<dbReference type="PANTHER" id="PTHR43369">
    <property type="entry name" value="PHOSPHORIBOSYLGLYCINAMIDE FORMYLTRANSFERASE"/>
    <property type="match status" value="1"/>
</dbReference>
<dbReference type="Pfam" id="PF00551">
    <property type="entry name" value="Formyl_trans_N"/>
    <property type="match status" value="1"/>
</dbReference>
<accession>A0A3B0WIZ6</accession>
<dbReference type="GO" id="GO:0005829">
    <property type="term" value="C:cytosol"/>
    <property type="evidence" value="ECO:0007669"/>
    <property type="project" value="TreeGrafter"/>
</dbReference>
<protein>
    <recommendedName>
        <fullName evidence="2">phosphoribosylglycinamide formyltransferase 1</fullName>
        <ecNumber evidence="2">2.1.2.2</ecNumber>
    </recommendedName>
</protein>
<feature type="domain" description="Formyl transferase N-terminal" evidence="5">
    <location>
        <begin position="6"/>
        <end position="184"/>
    </location>
</feature>
<organism evidence="6">
    <name type="scientific">hydrothermal vent metagenome</name>
    <dbReference type="NCBI Taxonomy" id="652676"/>
    <lineage>
        <taxon>unclassified sequences</taxon>
        <taxon>metagenomes</taxon>
        <taxon>ecological metagenomes</taxon>
    </lineage>
</organism>
<evidence type="ECO:0000256" key="4">
    <source>
        <dbReference type="ARBA" id="ARBA00022755"/>
    </source>
</evidence>
<dbReference type="InterPro" id="IPR002376">
    <property type="entry name" value="Formyl_transf_N"/>
</dbReference>
<evidence type="ECO:0000259" key="5">
    <source>
        <dbReference type="Pfam" id="PF00551"/>
    </source>
</evidence>
<dbReference type="NCBIfam" id="TIGR00639">
    <property type="entry name" value="PurN"/>
    <property type="match status" value="1"/>
</dbReference>
<evidence type="ECO:0000256" key="1">
    <source>
        <dbReference type="ARBA" id="ARBA00005054"/>
    </source>
</evidence>
<reference evidence="6" key="1">
    <citation type="submission" date="2018-06" db="EMBL/GenBank/DDBJ databases">
        <authorList>
            <person name="Zhirakovskaya E."/>
        </authorList>
    </citation>
    <scope>NUCLEOTIDE SEQUENCE</scope>
</reference>
<keyword evidence="3 6" id="KW-0808">Transferase</keyword>
<dbReference type="AlphaFoldDB" id="A0A3B0WIZ6"/>
<dbReference type="InterPro" id="IPR036477">
    <property type="entry name" value="Formyl_transf_N_sf"/>
</dbReference>
<dbReference type="GO" id="GO:0006189">
    <property type="term" value="P:'de novo' IMP biosynthetic process"/>
    <property type="evidence" value="ECO:0007669"/>
    <property type="project" value="InterPro"/>
</dbReference>
<comment type="pathway">
    <text evidence="1">Purine metabolism; IMP biosynthesis via de novo pathway; N(2)-formyl-N(1)-(5-phospho-D-ribosyl)glycinamide from N(1)-(5-phospho-D-ribosyl)glycinamide (10-formyl THF route): step 1/1.</text>
</comment>
<evidence type="ECO:0000256" key="3">
    <source>
        <dbReference type="ARBA" id="ARBA00022679"/>
    </source>
</evidence>
<sequence>MKKTSLVVLISGDGSNLQAIINAIKNNEINAEIKTVISNQVNAIGLERAHREKIKTRVVNHKRFSSRELFDQALIKIIDPLKPDLVILAGFMRILSDHFIDHYSHRLINIHPSLLPKYKGLNTHQRVIDNRDVIHGASVHFVNHELDSGQIILQAEIPVHTTDNAKTLAVRVLKEEHKIYPLVIKMHDEGRLTFDKNQLHFDNKPLTKPLRWENNQLRL</sequence>
<dbReference type="CDD" id="cd08645">
    <property type="entry name" value="FMT_core_GART"/>
    <property type="match status" value="1"/>
</dbReference>
<dbReference type="InterPro" id="IPR004607">
    <property type="entry name" value="GART"/>
</dbReference>
<evidence type="ECO:0000256" key="2">
    <source>
        <dbReference type="ARBA" id="ARBA00012254"/>
    </source>
</evidence>
<gene>
    <name evidence="6" type="ORF">MNBD_GAMMA06-1676</name>
</gene>